<gene>
    <name evidence="2" type="ORF">H6F44_04110</name>
</gene>
<dbReference type="InterPro" id="IPR024624">
    <property type="entry name" value="Pyridox_Oxase_Alr4036_FMN-bd"/>
</dbReference>
<name>A0A926UQE9_9CYAN</name>
<dbReference type="Pfam" id="PF12766">
    <property type="entry name" value="Pyridox_oxase_2"/>
    <property type="match status" value="1"/>
</dbReference>
<evidence type="ECO:0000313" key="3">
    <source>
        <dbReference type="Proteomes" id="UP000631421"/>
    </source>
</evidence>
<dbReference type="RefSeq" id="WP_190349679.1">
    <property type="nucleotide sequence ID" value="NZ_JACJPY010000007.1"/>
</dbReference>
<protein>
    <submittedName>
        <fullName evidence="2">Pyridoxamine 5'-phosphate oxidase family protein</fullName>
    </submittedName>
</protein>
<dbReference type="PANTHER" id="PTHR28243:SF1">
    <property type="entry name" value="PYRIDOXAMINE 5'-PHOSPHATE OXIDASE ALR4036 FAMILY FMN-BINDING DOMAIN-CONTAINING PROTEIN"/>
    <property type="match status" value="1"/>
</dbReference>
<dbReference type="AlphaFoldDB" id="A0A926UQE9"/>
<dbReference type="Proteomes" id="UP000631421">
    <property type="component" value="Unassembled WGS sequence"/>
</dbReference>
<accession>A0A926UQE9</accession>
<evidence type="ECO:0000313" key="2">
    <source>
        <dbReference type="EMBL" id="MBD2149310.1"/>
    </source>
</evidence>
<dbReference type="SUPFAM" id="SSF50475">
    <property type="entry name" value="FMN-binding split barrel"/>
    <property type="match status" value="1"/>
</dbReference>
<organism evidence="2 3">
    <name type="scientific">Pseudanabaena cinerea FACHB-1277</name>
    <dbReference type="NCBI Taxonomy" id="2949581"/>
    <lineage>
        <taxon>Bacteria</taxon>
        <taxon>Bacillati</taxon>
        <taxon>Cyanobacteriota</taxon>
        <taxon>Cyanophyceae</taxon>
        <taxon>Pseudanabaenales</taxon>
        <taxon>Pseudanabaenaceae</taxon>
        <taxon>Pseudanabaena</taxon>
        <taxon>Pseudanabaena cinerea</taxon>
    </lineage>
</organism>
<keyword evidence="3" id="KW-1185">Reference proteome</keyword>
<comment type="caution">
    <text evidence="2">The sequence shown here is derived from an EMBL/GenBank/DDBJ whole genome shotgun (WGS) entry which is preliminary data.</text>
</comment>
<proteinExistence type="predicted"/>
<dbReference type="NCBIfam" id="TIGR04026">
    <property type="entry name" value="PPOX_FMN_cyano"/>
    <property type="match status" value="1"/>
</dbReference>
<dbReference type="InterPro" id="IPR012349">
    <property type="entry name" value="Split_barrel_FMN-bd"/>
</dbReference>
<dbReference type="PANTHER" id="PTHR28243">
    <property type="entry name" value="AGL049CP"/>
    <property type="match status" value="1"/>
</dbReference>
<sequence length="195" mass="23062">MTPWRSHLARSLHQHRNQPEARFFHLATVDAAQRPRNRTVVFRGFLEHSDRYLDCLKIVTDRRSQKYDQITANPYAEVSWYFPKTRSQFRILGQLILIDQERDDPELQSFRQGAWQSLSDAARSQFAWDTPRSLRLDPHKIAEVAIVDVLQPLDWFCLILLAPMEVDRLELRGTPQNRWLYHKTPEGWTEQAVNP</sequence>
<dbReference type="EMBL" id="JACJPY010000007">
    <property type="protein sequence ID" value="MBD2149310.1"/>
    <property type="molecule type" value="Genomic_DNA"/>
</dbReference>
<reference evidence="2" key="1">
    <citation type="journal article" date="2015" name="ISME J.">
        <title>Draft Genome Sequence of Streptomyces incarnatus NRRL8089, which Produces the Nucleoside Antibiotic Sinefungin.</title>
        <authorList>
            <person name="Oshima K."/>
            <person name="Hattori M."/>
            <person name="Shimizu H."/>
            <person name="Fukuda K."/>
            <person name="Nemoto M."/>
            <person name="Inagaki K."/>
            <person name="Tamura T."/>
        </authorList>
    </citation>
    <scope>NUCLEOTIDE SEQUENCE</scope>
    <source>
        <strain evidence="2">FACHB-1277</strain>
    </source>
</reference>
<feature type="domain" description="Pyridoxamine 5'-phosphate oxidase Alr4036 family FMN-binding" evidence="1">
    <location>
        <begin position="1"/>
        <end position="98"/>
    </location>
</feature>
<dbReference type="InterPro" id="IPR024015">
    <property type="entry name" value="Pyridox_Oxase_FMN-dep_Alr4036"/>
</dbReference>
<reference evidence="2" key="2">
    <citation type="submission" date="2020-08" db="EMBL/GenBank/DDBJ databases">
        <authorList>
            <person name="Chen M."/>
            <person name="Teng W."/>
            <person name="Zhao L."/>
            <person name="Hu C."/>
            <person name="Zhou Y."/>
            <person name="Han B."/>
            <person name="Song L."/>
            <person name="Shu W."/>
        </authorList>
    </citation>
    <scope>NUCLEOTIDE SEQUENCE</scope>
    <source>
        <strain evidence="2">FACHB-1277</strain>
    </source>
</reference>
<dbReference type="Gene3D" id="2.30.110.10">
    <property type="entry name" value="Electron Transport, Fmn-binding Protein, Chain A"/>
    <property type="match status" value="1"/>
</dbReference>
<dbReference type="GO" id="GO:0010181">
    <property type="term" value="F:FMN binding"/>
    <property type="evidence" value="ECO:0007669"/>
    <property type="project" value="InterPro"/>
</dbReference>
<evidence type="ECO:0000259" key="1">
    <source>
        <dbReference type="Pfam" id="PF12766"/>
    </source>
</evidence>